<keyword evidence="1" id="KW-1133">Transmembrane helix</keyword>
<name>A0A4C1VWD4_EUMVA</name>
<evidence type="ECO:0000256" key="1">
    <source>
        <dbReference type="SAM" id="Phobius"/>
    </source>
</evidence>
<evidence type="ECO:0000313" key="2">
    <source>
        <dbReference type="EMBL" id="GBP42135.1"/>
    </source>
</evidence>
<evidence type="ECO:0000313" key="3">
    <source>
        <dbReference type="Proteomes" id="UP000299102"/>
    </source>
</evidence>
<keyword evidence="1" id="KW-0812">Transmembrane</keyword>
<proteinExistence type="predicted"/>
<dbReference type="Proteomes" id="UP000299102">
    <property type="component" value="Unassembled WGS sequence"/>
</dbReference>
<protein>
    <submittedName>
        <fullName evidence="2">Uncharacterized protein</fullName>
    </submittedName>
</protein>
<sequence>MFVLRVPGGQCGRRRRAPPAARIISIVVVWFSLEGAAYYVSAEKNEFKASSDCVNGKPKTGGLTRHFNIASCQSMAGAINFRLLFYDALTDIDLAVCGCGCL</sequence>
<gene>
    <name evidence="2" type="ORF">EVAR_21139_1</name>
</gene>
<feature type="transmembrane region" description="Helical" evidence="1">
    <location>
        <begin position="20"/>
        <end position="40"/>
    </location>
</feature>
<comment type="caution">
    <text evidence="2">The sequence shown here is derived from an EMBL/GenBank/DDBJ whole genome shotgun (WGS) entry which is preliminary data.</text>
</comment>
<reference evidence="2 3" key="1">
    <citation type="journal article" date="2019" name="Commun. Biol.">
        <title>The bagworm genome reveals a unique fibroin gene that provides high tensile strength.</title>
        <authorList>
            <person name="Kono N."/>
            <person name="Nakamura H."/>
            <person name="Ohtoshi R."/>
            <person name="Tomita M."/>
            <person name="Numata K."/>
            <person name="Arakawa K."/>
        </authorList>
    </citation>
    <scope>NUCLEOTIDE SEQUENCE [LARGE SCALE GENOMIC DNA]</scope>
</reference>
<keyword evidence="1" id="KW-0472">Membrane</keyword>
<organism evidence="2 3">
    <name type="scientific">Eumeta variegata</name>
    <name type="common">Bagworm moth</name>
    <name type="synonym">Eumeta japonica</name>
    <dbReference type="NCBI Taxonomy" id="151549"/>
    <lineage>
        <taxon>Eukaryota</taxon>
        <taxon>Metazoa</taxon>
        <taxon>Ecdysozoa</taxon>
        <taxon>Arthropoda</taxon>
        <taxon>Hexapoda</taxon>
        <taxon>Insecta</taxon>
        <taxon>Pterygota</taxon>
        <taxon>Neoptera</taxon>
        <taxon>Endopterygota</taxon>
        <taxon>Lepidoptera</taxon>
        <taxon>Glossata</taxon>
        <taxon>Ditrysia</taxon>
        <taxon>Tineoidea</taxon>
        <taxon>Psychidae</taxon>
        <taxon>Oiketicinae</taxon>
        <taxon>Eumeta</taxon>
    </lineage>
</organism>
<accession>A0A4C1VWD4</accession>
<dbReference type="EMBL" id="BGZK01000412">
    <property type="protein sequence ID" value="GBP42135.1"/>
    <property type="molecule type" value="Genomic_DNA"/>
</dbReference>
<keyword evidence="3" id="KW-1185">Reference proteome</keyword>
<dbReference type="AlphaFoldDB" id="A0A4C1VWD4"/>